<name>A0ACC0LDX5_RHOML</name>
<dbReference type="EMBL" id="CM046400">
    <property type="protein sequence ID" value="KAI8526358.1"/>
    <property type="molecule type" value="Genomic_DNA"/>
</dbReference>
<evidence type="ECO:0000313" key="1">
    <source>
        <dbReference type="EMBL" id="KAI8526358.1"/>
    </source>
</evidence>
<keyword evidence="2" id="KW-1185">Reference proteome</keyword>
<proteinExistence type="predicted"/>
<comment type="caution">
    <text evidence="1">The sequence shown here is derived from an EMBL/GenBank/DDBJ whole genome shotgun (WGS) entry which is preliminary data.</text>
</comment>
<evidence type="ECO:0000313" key="2">
    <source>
        <dbReference type="Proteomes" id="UP001062846"/>
    </source>
</evidence>
<accession>A0ACC0LDX5</accession>
<dbReference type="Proteomes" id="UP001062846">
    <property type="component" value="Chromosome 13"/>
</dbReference>
<sequence length="179" mass="20129">MKSLRVSAYLPRCEATEPAGNEGSSENGDPGREPYIVARNQLLAHAAAACETLQGLLPGSSKREDRDCVLVSNSFLPWDADSEEDEAAVRRALDFMLGWFMEPLIKGVYPQTMRDNVDEDRLPSLKDPDCPYEVKGSYDFIGINYYTAQYVLNSPKPPGEKPSYKTDQQLQTTCKYWSY</sequence>
<reference evidence="1" key="1">
    <citation type="submission" date="2022-02" db="EMBL/GenBank/DDBJ databases">
        <title>Plant Genome Project.</title>
        <authorList>
            <person name="Zhang R.-G."/>
        </authorList>
    </citation>
    <scope>NUCLEOTIDE SEQUENCE</scope>
    <source>
        <strain evidence="1">AT1</strain>
    </source>
</reference>
<protein>
    <submittedName>
        <fullName evidence="1">Uncharacterized protein</fullName>
    </submittedName>
</protein>
<gene>
    <name evidence="1" type="ORF">RHMOL_Rhmol13G0301300</name>
</gene>
<organism evidence="1 2">
    <name type="scientific">Rhododendron molle</name>
    <name type="common">Chinese azalea</name>
    <name type="synonym">Azalea mollis</name>
    <dbReference type="NCBI Taxonomy" id="49168"/>
    <lineage>
        <taxon>Eukaryota</taxon>
        <taxon>Viridiplantae</taxon>
        <taxon>Streptophyta</taxon>
        <taxon>Embryophyta</taxon>
        <taxon>Tracheophyta</taxon>
        <taxon>Spermatophyta</taxon>
        <taxon>Magnoliopsida</taxon>
        <taxon>eudicotyledons</taxon>
        <taxon>Gunneridae</taxon>
        <taxon>Pentapetalae</taxon>
        <taxon>asterids</taxon>
        <taxon>Ericales</taxon>
        <taxon>Ericaceae</taxon>
        <taxon>Ericoideae</taxon>
        <taxon>Rhodoreae</taxon>
        <taxon>Rhododendron</taxon>
    </lineage>
</organism>